<feature type="region of interest" description="Disordered" evidence="6">
    <location>
        <begin position="92"/>
        <end position="121"/>
    </location>
</feature>
<evidence type="ECO:0000256" key="3">
    <source>
        <dbReference type="ARBA" id="ARBA00022741"/>
    </source>
</evidence>
<dbReference type="SUPFAM" id="SSF56112">
    <property type="entry name" value="Protein kinase-like (PK-like)"/>
    <property type="match status" value="1"/>
</dbReference>
<dbReference type="STRING" id="100787.A0A0G4KHQ4"/>
<evidence type="ECO:0008006" key="9">
    <source>
        <dbReference type="Google" id="ProtNLM"/>
    </source>
</evidence>
<dbReference type="PANTHER" id="PTHR24342:SF14">
    <property type="entry name" value="DEATH-ASSOCIATED PROTEIN KINASE DAPK-1"/>
    <property type="match status" value="1"/>
</dbReference>
<dbReference type="GO" id="GO:0043065">
    <property type="term" value="P:positive regulation of apoptotic process"/>
    <property type="evidence" value="ECO:0007669"/>
    <property type="project" value="TreeGrafter"/>
</dbReference>
<sequence length="121" mass="13999">DECSSAQVVFHERYWKDVSQDAKDFILHLLQPEPEKRWTSEEALSHAWLSGDSATDHNLLPEIKAYMAKARLRRGIEMVKLANRIESLKLQEDDPDDTDFRDEDFAKHTTLSQDKKALSKA</sequence>
<dbReference type="InterPro" id="IPR011009">
    <property type="entry name" value="Kinase-like_dom_sf"/>
</dbReference>
<keyword evidence="5" id="KW-0067">ATP-binding</keyword>
<dbReference type="AlphaFoldDB" id="A0A0G4KHQ4"/>
<name>A0A0G4KHQ4_VERLO</name>
<dbReference type="GO" id="GO:0005524">
    <property type="term" value="F:ATP binding"/>
    <property type="evidence" value="ECO:0007669"/>
    <property type="project" value="UniProtKB-KW"/>
</dbReference>
<evidence type="ECO:0000256" key="1">
    <source>
        <dbReference type="ARBA" id="ARBA00022527"/>
    </source>
</evidence>
<protein>
    <recommendedName>
        <fullName evidence="9">Protein kinase domain-containing protein</fullName>
    </recommendedName>
</protein>
<dbReference type="Gene3D" id="1.10.510.10">
    <property type="entry name" value="Transferase(Phosphotransferase) domain 1"/>
    <property type="match status" value="1"/>
</dbReference>
<keyword evidence="8" id="KW-1185">Reference proteome</keyword>
<keyword evidence="2" id="KW-0808">Transferase</keyword>
<evidence type="ECO:0000256" key="6">
    <source>
        <dbReference type="SAM" id="MobiDB-lite"/>
    </source>
</evidence>
<feature type="non-terminal residue" evidence="7">
    <location>
        <position position="1"/>
    </location>
</feature>
<reference evidence="7 8" key="1">
    <citation type="submission" date="2015-05" db="EMBL/GenBank/DDBJ databases">
        <authorList>
            <person name="Wang D.B."/>
            <person name="Wang M."/>
        </authorList>
    </citation>
    <scope>NUCLEOTIDE SEQUENCE [LARGE SCALE GENOMIC DNA]</scope>
    <source>
        <strain evidence="7">VL1</strain>
    </source>
</reference>
<evidence type="ECO:0000256" key="4">
    <source>
        <dbReference type="ARBA" id="ARBA00022777"/>
    </source>
</evidence>
<evidence type="ECO:0000313" key="7">
    <source>
        <dbReference type="EMBL" id="CRJ93126.1"/>
    </source>
</evidence>
<keyword evidence="1" id="KW-0723">Serine/threonine-protein kinase</keyword>
<feature type="non-terminal residue" evidence="7">
    <location>
        <position position="121"/>
    </location>
</feature>
<accession>A0A0G4KHQ4</accession>
<proteinExistence type="predicted"/>
<organism evidence="7 8">
    <name type="scientific">Verticillium longisporum</name>
    <name type="common">Verticillium dahliae var. longisporum</name>
    <dbReference type="NCBI Taxonomy" id="100787"/>
    <lineage>
        <taxon>Eukaryota</taxon>
        <taxon>Fungi</taxon>
        <taxon>Dikarya</taxon>
        <taxon>Ascomycota</taxon>
        <taxon>Pezizomycotina</taxon>
        <taxon>Sordariomycetes</taxon>
        <taxon>Hypocreomycetidae</taxon>
        <taxon>Glomerellales</taxon>
        <taxon>Plectosphaerellaceae</taxon>
        <taxon>Verticillium</taxon>
    </lineage>
</organism>
<dbReference type="GO" id="GO:0035556">
    <property type="term" value="P:intracellular signal transduction"/>
    <property type="evidence" value="ECO:0007669"/>
    <property type="project" value="TreeGrafter"/>
</dbReference>
<feature type="compositionally biased region" description="Acidic residues" evidence="6">
    <location>
        <begin position="93"/>
        <end position="102"/>
    </location>
</feature>
<dbReference type="GO" id="GO:0004674">
    <property type="term" value="F:protein serine/threonine kinase activity"/>
    <property type="evidence" value="ECO:0007669"/>
    <property type="project" value="UniProtKB-KW"/>
</dbReference>
<evidence type="ECO:0000256" key="2">
    <source>
        <dbReference type="ARBA" id="ARBA00022679"/>
    </source>
</evidence>
<evidence type="ECO:0000313" key="8">
    <source>
        <dbReference type="Proteomes" id="UP000044602"/>
    </source>
</evidence>
<evidence type="ECO:0000256" key="5">
    <source>
        <dbReference type="ARBA" id="ARBA00022840"/>
    </source>
</evidence>
<dbReference type="EMBL" id="CVQH01000980">
    <property type="protein sequence ID" value="CRJ93126.1"/>
    <property type="molecule type" value="Genomic_DNA"/>
</dbReference>
<keyword evidence="4" id="KW-0418">Kinase</keyword>
<gene>
    <name evidence="7" type="ORF">BN1708_017035</name>
</gene>
<dbReference type="GO" id="GO:0005634">
    <property type="term" value="C:nucleus"/>
    <property type="evidence" value="ECO:0007669"/>
    <property type="project" value="TreeGrafter"/>
</dbReference>
<dbReference type="PANTHER" id="PTHR24342">
    <property type="entry name" value="SERINE/THREONINE-PROTEIN KINASE 17"/>
    <property type="match status" value="1"/>
</dbReference>
<keyword evidence="3" id="KW-0547">Nucleotide-binding</keyword>
<dbReference type="Proteomes" id="UP000044602">
    <property type="component" value="Unassembled WGS sequence"/>
</dbReference>
<feature type="compositionally biased region" description="Basic and acidic residues" evidence="6">
    <location>
        <begin position="103"/>
        <end position="121"/>
    </location>
</feature>